<dbReference type="InterPro" id="IPR012341">
    <property type="entry name" value="6hp_glycosidase-like_sf"/>
</dbReference>
<dbReference type="AlphaFoldDB" id="A0A975BDN8"/>
<gene>
    <name evidence="2" type="ORF">dnl_58430</name>
</gene>
<sequence length="606" mass="69368">MDEKYTNQLINESSPYLLQHAHNPVNWYAWGEEAFEAAKRLNRPVLLSVGYSTCHWCHVMAHESFEDQEIAGYMNKHYIAVKVDREERPDIDAVYMSAVTALTGRGGWPMTVWLTPDKKPFYGGTYFPARDREFSPGFLTLLNKINEIYLTQHDKVNEACLNITKAVKQQLEPKPGRNMPGEKLLDSAIDYYTQAFDPVYGGIKGAPKFPSSLPVRFFFRYYRRTGEKDVREMAVKTLRKMAAGGIYDHAGGGFHRYSTDAMWLVPHFEKMLYDNALLVPAYAEAWEITGDDEFRQTAEEILEYITRDMTSDQGGFYSATDADSISPDGHSVEGYYFTWTPGELEYVLGKDRAGIIQEYYGVNNKGNFEGRSILHTKKTLQETARYLNLPEHELQTIILQAKKQLYNARNLRPLPLRDEKILTSWNGLMISGYAKAGMILKNESYIKQAEDAARFILDNMYIDKRLFRSFKDGKPRHNAFLDDYSFFMAALLDLYEASQDIKWLETAAALDNILEEHYEDKEKGGFFMTADFHEKLIARPKPCYDGAEPSGNSAAVLNLLRLGRFTRDERFIKRAQKALKVFLGSSSPSPAALSEMLTALDFYLKE</sequence>
<reference evidence="2" key="1">
    <citation type="journal article" date="2021" name="Microb. Physiol.">
        <title>Proteogenomic Insights into the Physiology of Marine, Sulfate-Reducing, Filamentous Desulfonema limicola and Desulfonema magnum.</title>
        <authorList>
            <person name="Schnaars V."/>
            <person name="Wohlbrand L."/>
            <person name="Scheve S."/>
            <person name="Hinrichs C."/>
            <person name="Reinhardt R."/>
            <person name="Rabus R."/>
        </authorList>
    </citation>
    <scope>NUCLEOTIDE SEQUENCE</scope>
    <source>
        <strain evidence="2">5ac10</strain>
    </source>
</reference>
<organism evidence="2 3">
    <name type="scientific">Desulfonema limicola</name>
    <dbReference type="NCBI Taxonomy" id="45656"/>
    <lineage>
        <taxon>Bacteria</taxon>
        <taxon>Pseudomonadati</taxon>
        <taxon>Thermodesulfobacteriota</taxon>
        <taxon>Desulfobacteria</taxon>
        <taxon>Desulfobacterales</taxon>
        <taxon>Desulfococcaceae</taxon>
        <taxon>Desulfonema</taxon>
    </lineage>
</organism>
<dbReference type="InterPro" id="IPR004879">
    <property type="entry name" value="Ssp411-like_TRX"/>
</dbReference>
<dbReference type="InterPro" id="IPR036249">
    <property type="entry name" value="Thioredoxin-like_sf"/>
</dbReference>
<dbReference type="PANTHER" id="PTHR42899">
    <property type="entry name" value="SPERMATOGENESIS-ASSOCIATED PROTEIN 20"/>
    <property type="match status" value="1"/>
</dbReference>
<feature type="domain" description="Spermatogenesis-associated protein 20-like TRX" evidence="1">
    <location>
        <begin position="6"/>
        <end position="167"/>
    </location>
</feature>
<dbReference type="KEGG" id="dli:dnl_58430"/>
<accession>A0A975BDN8</accession>
<dbReference type="Proteomes" id="UP000663720">
    <property type="component" value="Chromosome"/>
</dbReference>
<dbReference type="PIRSF" id="PIRSF006402">
    <property type="entry name" value="UCP006402_thioredoxin"/>
    <property type="match status" value="1"/>
</dbReference>
<dbReference type="CDD" id="cd02955">
    <property type="entry name" value="SSP411"/>
    <property type="match status" value="1"/>
</dbReference>
<dbReference type="Gene3D" id="1.50.10.10">
    <property type="match status" value="2"/>
</dbReference>
<dbReference type="Gene3D" id="3.40.30.10">
    <property type="entry name" value="Glutaredoxin"/>
    <property type="match status" value="1"/>
</dbReference>
<dbReference type="SUPFAM" id="SSF52833">
    <property type="entry name" value="Thioredoxin-like"/>
    <property type="match status" value="1"/>
</dbReference>
<evidence type="ECO:0000313" key="2">
    <source>
        <dbReference type="EMBL" id="QTA83436.1"/>
    </source>
</evidence>
<proteinExistence type="predicted"/>
<dbReference type="InterPro" id="IPR008928">
    <property type="entry name" value="6-hairpin_glycosidase_sf"/>
</dbReference>
<evidence type="ECO:0000259" key="1">
    <source>
        <dbReference type="Pfam" id="PF03190"/>
    </source>
</evidence>
<dbReference type="GO" id="GO:0005975">
    <property type="term" value="P:carbohydrate metabolic process"/>
    <property type="evidence" value="ECO:0007669"/>
    <property type="project" value="InterPro"/>
</dbReference>
<dbReference type="InterPro" id="IPR024705">
    <property type="entry name" value="Ssp411"/>
</dbReference>
<name>A0A975BDN8_9BACT</name>
<dbReference type="EMBL" id="CP061799">
    <property type="protein sequence ID" value="QTA83436.1"/>
    <property type="molecule type" value="Genomic_DNA"/>
</dbReference>
<dbReference type="SUPFAM" id="SSF48208">
    <property type="entry name" value="Six-hairpin glycosidases"/>
    <property type="match status" value="1"/>
</dbReference>
<dbReference type="PANTHER" id="PTHR42899:SF1">
    <property type="entry name" value="SPERMATOGENESIS-ASSOCIATED PROTEIN 20"/>
    <property type="match status" value="1"/>
</dbReference>
<evidence type="ECO:0000313" key="3">
    <source>
        <dbReference type="Proteomes" id="UP000663720"/>
    </source>
</evidence>
<dbReference type="Pfam" id="PF03190">
    <property type="entry name" value="Thioredox_DsbH"/>
    <property type="match status" value="1"/>
</dbReference>
<protein>
    <submittedName>
        <fullName evidence="2">DUF255</fullName>
    </submittedName>
</protein>
<keyword evidence="3" id="KW-1185">Reference proteome</keyword>
<dbReference type="RefSeq" id="WP_207689289.1">
    <property type="nucleotide sequence ID" value="NZ_CP061799.1"/>
</dbReference>